<dbReference type="PANTHER" id="PTHR43191:SF12">
    <property type="entry name" value="RRNA METHYLASE"/>
    <property type="match status" value="1"/>
</dbReference>
<dbReference type="InterPro" id="IPR051259">
    <property type="entry name" value="rRNA_Methyltransferase"/>
</dbReference>
<evidence type="ECO:0000313" key="4">
    <source>
        <dbReference type="EMBL" id="GMI48813.1"/>
    </source>
</evidence>
<comment type="caution">
    <text evidence="4">The sequence shown here is derived from an EMBL/GenBank/DDBJ whole genome shotgun (WGS) entry which is preliminary data.</text>
</comment>
<dbReference type="EMBL" id="BRYA01000438">
    <property type="protein sequence ID" value="GMI48813.1"/>
    <property type="molecule type" value="Genomic_DNA"/>
</dbReference>
<dbReference type="InterPro" id="IPR029028">
    <property type="entry name" value="Alpha/beta_knot_MTases"/>
</dbReference>
<protein>
    <recommendedName>
        <fullName evidence="3">tRNA/rRNA methyltransferase SpoU type domain-containing protein</fullName>
    </recommendedName>
</protein>
<dbReference type="Pfam" id="PF00588">
    <property type="entry name" value="SpoU_methylase"/>
    <property type="match status" value="1"/>
</dbReference>
<evidence type="ECO:0000256" key="1">
    <source>
        <dbReference type="ARBA" id="ARBA00022603"/>
    </source>
</evidence>
<reference evidence="5" key="1">
    <citation type="journal article" date="2023" name="Commun. Biol.">
        <title>Genome analysis of Parmales, the sister group of diatoms, reveals the evolutionary specialization of diatoms from phago-mixotrophs to photoautotrophs.</title>
        <authorList>
            <person name="Ban H."/>
            <person name="Sato S."/>
            <person name="Yoshikawa S."/>
            <person name="Yamada K."/>
            <person name="Nakamura Y."/>
            <person name="Ichinomiya M."/>
            <person name="Sato N."/>
            <person name="Blanc-Mathieu R."/>
            <person name="Endo H."/>
            <person name="Kuwata A."/>
            <person name="Ogata H."/>
        </authorList>
    </citation>
    <scope>NUCLEOTIDE SEQUENCE [LARGE SCALE GENOMIC DNA]</scope>
</reference>
<name>A0A9W7GRJ5_9STRA</name>
<dbReference type="Proteomes" id="UP001165065">
    <property type="component" value="Unassembled WGS sequence"/>
</dbReference>
<evidence type="ECO:0000313" key="5">
    <source>
        <dbReference type="Proteomes" id="UP001165065"/>
    </source>
</evidence>
<keyword evidence="1" id="KW-0489">Methyltransferase</keyword>
<dbReference type="AlphaFoldDB" id="A0A9W7GRJ5"/>
<evidence type="ECO:0000256" key="2">
    <source>
        <dbReference type="ARBA" id="ARBA00022679"/>
    </source>
</evidence>
<dbReference type="GO" id="GO:0006396">
    <property type="term" value="P:RNA processing"/>
    <property type="evidence" value="ECO:0007669"/>
    <property type="project" value="InterPro"/>
</dbReference>
<dbReference type="Gene3D" id="3.40.1280.10">
    <property type="match status" value="1"/>
</dbReference>
<dbReference type="GO" id="GO:0003723">
    <property type="term" value="F:RNA binding"/>
    <property type="evidence" value="ECO:0007669"/>
    <property type="project" value="InterPro"/>
</dbReference>
<evidence type="ECO:0000259" key="3">
    <source>
        <dbReference type="Pfam" id="PF00588"/>
    </source>
</evidence>
<accession>A0A9W7GRJ5</accession>
<organism evidence="4 5">
    <name type="scientific">Triparma columacea</name>
    <dbReference type="NCBI Taxonomy" id="722753"/>
    <lineage>
        <taxon>Eukaryota</taxon>
        <taxon>Sar</taxon>
        <taxon>Stramenopiles</taxon>
        <taxon>Ochrophyta</taxon>
        <taxon>Bolidophyceae</taxon>
        <taxon>Parmales</taxon>
        <taxon>Triparmaceae</taxon>
        <taxon>Triparma</taxon>
    </lineage>
</organism>
<dbReference type="PANTHER" id="PTHR43191">
    <property type="entry name" value="RRNA METHYLTRANSFERASE 3"/>
    <property type="match status" value="1"/>
</dbReference>
<proteinExistence type="predicted"/>
<gene>
    <name evidence="4" type="ORF">TrCOL_g8044</name>
</gene>
<keyword evidence="2" id="KW-0808">Transferase</keyword>
<dbReference type="SUPFAM" id="SSF75217">
    <property type="entry name" value="alpha/beta knot"/>
    <property type="match status" value="1"/>
</dbReference>
<sequence length="307" mass="32691">MEATSTLSYFLDLQRNSERHADSSIFIAESVETVRTLLRSPLEVRAVMCKPSIWSSPPGSMRAECVARRSRDDRGFNAVVAELGVMKDVAGYSISRGCIAAGVAPGDRGERDFWRMWEGRKKEEGFRVVAMDKISDTSNLGSIIRTCAGFGISAIVLSSDSCSAWYRRCVRVSMGAVFRIPVYRLGDDGGDEGGGEDGLGRWVEKWRAGGGEAWGTSLGSGCVEISQVGSPPVPLGSSWCLVLGNEGAGVRPSVLEACSNKVRIDMKNGVDSMSVQNAAAVAVHWFVTHEGEGGGGRGREEGGEGGG</sequence>
<feature type="domain" description="tRNA/rRNA methyltransferase SpoU type" evidence="3">
    <location>
        <begin position="128"/>
        <end position="283"/>
    </location>
</feature>
<dbReference type="InterPro" id="IPR001537">
    <property type="entry name" value="SpoU_MeTrfase"/>
</dbReference>
<keyword evidence="5" id="KW-1185">Reference proteome</keyword>
<dbReference type="OrthoDB" id="198877at2759"/>
<dbReference type="CDD" id="cd18095">
    <property type="entry name" value="SpoU-like_rRNA-MTase"/>
    <property type="match status" value="1"/>
</dbReference>
<dbReference type="GO" id="GO:0032259">
    <property type="term" value="P:methylation"/>
    <property type="evidence" value="ECO:0007669"/>
    <property type="project" value="UniProtKB-KW"/>
</dbReference>
<dbReference type="GO" id="GO:0008173">
    <property type="term" value="F:RNA methyltransferase activity"/>
    <property type="evidence" value="ECO:0007669"/>
    <property type="project" value="InterPro"/>
</dbReference>
<dbReference type="InterPro" id="IPR029026">
    <property type="entry name" value="tRNA_m1G_MTases_N"/>
</dbReference>